<dbReference type="InterPro" id="IPR014724">
    <property type="entry name" value="RNA_pol_RPB2_OB-fold"/>
</dbReference>
<proteinExistence type="predicted"/>
<dbReference type="Proteomes" id="UP000823775">
    <property type="component" value="Unassembled WGS sequence"/>
</dbReference>
<feature type="compositionally biased region" description="Polar residues" evidence="1">
    <location>
        <begin position="50"/>
        <end position="60"/>
    </location>
</feature>
<keyword evidence="3" id="KW-1185">Reference proteome</keyword>
<organism evidence="2 3">
    <name type="scientific">Datura stramonium</name>
    <name type="common">Jimsonweed</name>
    <name type="synonym">Common thornapple</name>
    <dbReference type="NCBI Taxonomy" id="4076"/>
    <lineage>
        <taxon>Eukaryota</taxon>
        <taxon>Viridiplantae</taxon>
        <taxon>Streptophyta</taxon>
        <taxon>Embryophyta</taxon>
        <taxon>Tracheophyta</taxon>
        <taxon>Spermatophyta</taxon>
        <taxon>Magnoliopsida</taxon>
        <taxon>eudicotyledons</taxon>
        <taxon>Gunneridae</taxon>
        <taxon>Pentapetalae</taxon>
        <taxon>asterids</taxon>
        <taxon>lamiids</taxon>
        <taxon>Solanales</taxon>
        <taxon>Solanaceae</taxon>
        <taxon>Solanoideae</taxon>
        <taxon>Datureae</taxon>
        <taxon>Datura</taxon>
    </lineage>
</organism>
<feature type="region of interest" description="Disordered" evidence="1">
    <location>
        <begin position="40"/>
        <end position="98"/>
    </location>
</feature>
<dbReference type="Gene3D" id="2.40.50.150">
    <property type="match status" value="1"/>
</dbReference>
<sequence>MRRKLHTHVTSQGPGKVTNEIPHLEAHLLRNLDKNGIVTHSLPSKGAYRTGQTQQSNDRGTGSPLEGGQETTISRHITTYRQHRRDLGKQPDWVSEDP</sequence>
<evidence type="ECO:0000256" key="1">
    <source>
        <dbReference type="SAM" id="MobiDB-lite"/>
    </source>
</evidence>
<comment type="caution">
    <text evidence="2">The sequence shown here is derived from an EMBL/GenBank/DDBJ whole genome shotgun (WGS) entry which is preliminary data.</text>
</comment>
<accession>A0ABS8S477</accession>
<feature type="compositionally biased region" description="Polar residues" evidence="1">
    <location>
        <begin position="69"/>
        <end position="80"/>
    </location>
</feature>
<dbReference type="EMBL" id="JACEIK010000268">
    <property type="protein sequence ID" value="MCD7453818.1"/>
    <property type="molecule type" value="Genomic_DNA"/>
</dbReference>
<protein>
    <submittedName>
        <fullName evidence="2">Uncharacterized protein</fullName>
    </submittedName>
</protein>
<evidence type="ECO:0000313" key="2">
    <source>
        <dbReference type="EMBL" id="MCD7453818.1"/>
    </source>
</evidence>
<name>A0ABS8S477_DATST</name>
<evidence type="ECO:0000313" key="3">
    <source>
        <dbReference type="Proteomes" id="UP000823775"/>
    </source>
</evidence>
<reference evidence="2 3" key="1">
    <citation type="journal article" date="2021" name="BMC Genomics">
        <title>Datura genome reveals duplications of psychoactive alkaloid biosynthetic genes and high mutation rate following tissue culture.</title>
        <authorList>
            <person name="Rajewski A."/>
            <person name="Carter-House D."/>
            <person name="Stajich J."/>
            <person name="Litt A."/>
        </authorList>
    </citation>
    <scope>NUCLEOTIDE SEQUENCE [LARGE SCALE GENOMIC DNA]</scope>
    <source>
        <strain evidence="2">AR-01</strain>
    </source>
</reference>
<gene>
    <name evidence="2" type="ORF">HAX54_022278</name>
</gene>